<reference evidence="8 9" key="1">
    <citation type="submission" date="2015-01" db="EMBL/GenBank/DDBJ databases">
        <title>Genome sequence of the anaerobic bacterium Geobacter soli GSS01, a dissimilatory Fe(III) reducer from soil.</title>
        <authorList>
            <person name="Yang G."/>
            <person name="Zhou S."/>
        </authorList>
    </citation>
    <scope>NUCLEOTIDE SEQUENCE [LARGE SCALE GENOMIC DNA]</scope>
    <source>
        <strain evidence="8 9">GSS01</strain>
    </source>
</reference>
<dbReference type="InterPro" id="IPR004358">
    <property type="entry name" value="Sig_transdc_His_kin-like_C"/>
</dbReference>
<keyword evidence="3" id="KW-0597">Phosphoprotein</keyword>
<dbReference type="Gene3D" id="3.40.50.2300">
    <property type="match status" value="2"/>
</dbReference>
<dbReference type="GO" id="GO:0000155">
    <property type="term" value="F:phosphorelay sensor kinase activity"/>
    <property type="evidence" value="ECO:0007669"/>
    <property type="project" value="InterPro"/>
</dbReference>
<comment type="catalytic activity">
    <reaction evidence="1">
        <text>ATP + protein L-histidine = ADP + protein N-phospho-L-histidine.</text>
        <dbReference type="EC" id="2.7.13.3"/>
    </reaction>
</comment>
<keyword evidence="4" id="KW-1133">Transmembrane helix</keyword>
<gene>
    <name evidence="8" type="ORF">SE37_14250</name>
</gene>
<dbReference type="Proteomes" id="UP000031433">
    <property type="component" value="Unassembled WGS sequence"/>
</dbReference>
<evidence type="ECO:0000256" key="5">
    <source>
        <dbReference type="SAM" id="SignalP"/>
    </source>
</evidence>
<dbReference type="InterPro" id="IPR003661">
    <property type="entry name" value="HisK_dim/P_dom"/>
</dbReference>
<dbReference type="PRINTS" id="PR00344">
    <property type="entry name" value="BCTRLSENSOR"/>
</dbReference>
<feature type="domain" description="Histidine kinase" evidence="6">
    <location>
        <begin position="531"/>
        <end position="769"/>
    </location>
</feature>
<dbReference type="SUPFAM" id="SSF55785">
    <property type="entry name" value="PYP-like sensor domain (PAS domain)"/>
    <property type="match status" value="1"/>
</dbReference>
<comment type="caution">
    <text evidence="8">The sequence shown here is derived from an EMBL/GenBank/DDBJ whole genome shotgun (WGS) entry which is preliminary data.</text>
</comment>
<dbReference type="Gene3D" id="3.30.450.20">
    <property type="entry name" value="PAS domain"/>
    <property type="match status" value="1"/>
</dbReference>
<evidence type="ECO:0000259" key="7">
    <source>
        <dbReference type="PROSITE" id="PS50113"/>
    </source>
</evidence>
<dbReference type="EMBL" id="JXBL01000001">
    <property type="protein sequence ID" value="KIE43704.1"/>
    <property type="molecule type" value="Genomic_DNA"/>
</dbReference>
<dbReference type="Gene3D" id="3.30.565.10">
    <property type="entry name" value="Histidine kinase-like ATPase, C-terminal domain"/>
    <property type="match status" value="1"/>
</dbReference>
<dbReference type="EC" id="2.7.13.3" evidence="2"/>
<dbReference type="Pfam" id="PF08448">
    <property type="entry name" value="PAS_4"/>
    <property type="match status" value="1"/>
</dbReference>
<dbReference type="InterPro" id="IPR013656">
    <property type="entry name" value="PAS_4"/>
</dbReference>
<dbReference type="Gene3D" id="1.10.287.130">
    <property type="match status" value="1"/>
</dbReference>
<dbReference type="InterPro" id="IPR035965">
    <property type="entry name" value="PAS-like_dom_sf"/>
</dbReference>
<feature type="chain" id="PRO_5002157219" description="histidine kinase" evidence="5">
    <location>
        <begin position="34"/>
        <end position="774"/>
    </location>
</feature>
<keyword evidence="8" id="KW-0808">Transferase</keyword>
<dbReference type="PROSITE" id="PS50109">
    <property type="entry name" value="HIS_KIN"/>
    <property type="match status" value="1"/>
</dbReference>
<dbReference type="InterPro" id="IPR036890">
    <property type="entry name" value="HATPase_C_sf"/>
</dbReference>
<dbReference type="CDD" id="cd00082">
    <property type="entry name" value="HisKA"/>
    <property type="match status" value="1"/>
</dbReference>
<dbReference type="PANTHER" id="PTHR43065">
    <property type="entry name" value="SENSOR HISTIDINE KINASE"/>
    <property type="match status" value="1"/>
</dbReference>
<keyword evidence="5" id="KW-0732">Signal</keyword>
<dbReference type="SUPFAM" id="SSF47384">
    <property type="entry name" value="Homodimeric domain of signal transducing histidine kinase"/>
    <property type="match status" value="1"/>
</dbReference>
<feature type="transmembrane region" description="Helical" evidence="4">
    <location>
        <begin position="356"/>
        <end position="379"/>
    </location>
</feature>
<evidence type="ECO:0000256" key="3">
    <source>
        <dbReference type="ARBA" id="ARBA00022553"/>
    </source>
</evidence>
<keyword evidence="9" id="KW-1185">Reference proteome</keyword>
<feature type="domain" description="PAC" evidence="7">
    <location>
        <begin position="468"/>
        <end position="518"/>
    </location>
</feature>
<dbReference type="InterPro" id="IPR036097">
    <property type="entry name" value="HisK_dim/P_sf"/>
</dbReference>
<proteinExistence type="predicted"/>
<evidence type="ECO:0000256" key="2">
    <source>
        <dbReference type="ARBA" id="ARBA00012438"/>
    </source>
</evidence>
<sequence length="774" mass="85044">MFRLIRRRCFVCALARLWPVVMLVGAYPAPARADYEARAANHILVLHSYHPGYPWADQVMAGIQDVLSNSFERIHMDVEYLDVKRHRQSAQVSRMFDAVLHHKLRQRSFNLVIASGNEALDYALANRRDLFRGAPIVSCATVGPDPLPTASDRHTGVRADPDCAGVIRQALALHPGTTGMIVIGGTRELTDRLNAQRLMAVSQAFAGRVTFDFWNDLSAESIIARLQSPASGTLILINGSIRDRSGNLLSFHEQTGLLRQAGLPLYSFWNVFLGEGTVGGPFVDVREQGRLAARAALRVLHGEPVADIPVVQSASSVPIFDYEELQRLGISPRRLPPKHILVNGPKPFYNLTKSQFLWAVAILLGSLSITLLLTWSILLRRRAERRLRQSEQNYRQLSRQFGIILDGIPDSLTLISHDMKVVWSNKVAGEPFGAPLRTVPGEYCCEMLYNRTTLCDNCPAVRAFESGENEESTITTPDGRTLEVKAFPVREGSETVSHVIMLASDISDKVRLLEETVRTSRLASLGELAAGVAHEINNPNAVILLNVDLVKKVCREAIPLLLDRVDRQSELAIGGIPWSEMREELPLLLTEMEEGAGRIKRIVDDLKDFARGDGADQCEPVDLNEAVRASVRLAGNAIKNATDHFVLELAPGLPSFEGSIQRIEQVVVNLIMNACQSLQDKTNGITVSTGYDPLRGVCTVQVRDEGQGIPPEVLPRITDPFFTTKRETGGTGLGLSICMRIVRSYGGTLEFQSAPGAGTTATLSLPAEKEVIAA</sequence>
<protein>
    <recommendedName>
        <fullName evidence="2">histidine kinase</fullName>
        <ecNumber evidence="2">2.7.13.3</ecNumber>
    </recommendedName>
</protein>
<evidence type="ECO:0000256" key="1">
    <source>
        <dbReference type="ARBA" id="ARBA00000085"/>
    </source>
</evidence>
<dbReference type="SMART" id="SM00387">
    <property type="entry name" value="HATPase_c"/>
    <property type="match status" value="1"/>
</dbReference>
<dbReference type="InterPro" id="IPR000700">
    <property type="entry name" value="PAS-assoc_C"/>
</dbReference>
<dbReference type="AlphaFoldDB" id="A0A0C1TS59"/>
<keyword evidence="4" id="KW-0472">Membrane</keyword>
<dbReference type="Pfam" id="PF02518">
    <property type="entry name" value="HATPase_c"/>
    <property type="match status" value="1"/>
</dbReference>
<evidence type="ECO:0000313" key="9">
    <source>
        <dbReference type="Proteomes" id="UP000031433"/>
    </source>
</evidence>
<feature type="signal peptide" evidence="5">
    <location>
        <begin position="1"/>
        <end position="33"/>
    </location>
</feature>
<keyword evidence="4" id="KW-0812">Transmembrane</keyword>
<organism evidence="8 9">
    <name type="scientific">Geobacter soli</name>
    <dbReference type="NCBI Taxonomy" id="1510391"/>
    <lineage>
        <taxon>Bacteria</taxon>
        <taxon>Pseudomonadati</taxon>
        <taxon>Thermodesulfobacteriota</taxon>
        <taxon>Desulfuromonadia</taxon>
        <taxon>Geobacterales</taxon>
        <taxon>Geobacteraceae</taxon>
        <taxon>Geobacter</taxon>
    </lineage>
</organism>
<evidence type="ECO:0000256" key="4">
    <source>
        <dbReference type="SAM" id="Phobius"/>
    </source>
</evidence>
<keyword evidence="8" id="KW-0418">Kinase</keyword>
<dbReference type="SUPFAM" id="SSF55874">
    <property type="entry name" value="ATPase domain of HSP90 chaperone/DNA topoisomerase II/histidine kinase"/>
    <property type="match status" value="1"/>
</dbReference>
<name>A0A0C1TS59_9BACT</name>
<evidence type="ECO:0000259" key="6">
    <source>
        <dbReference type="PROSITE" id="PS50109"/>
    </source>
</evidence>
<dbReference type="PROSITE" id="PS50113">
    <property type="entry name" value="PAC"/>
    <property type="match status" value="1"/>
</dbReference>
<dbReference type="InterPro" id="IPR005467">
    <property type="entry name" value="His_kinase_dom"/>
</dbReference>
<dbReference type="PANTHER" id="PTHR43065:SF42">
    <property type="entry name" value="TWO-COMPONENT SENSOR PPRA"/>
    <property type="match status" value="1"/>
</dbReference>
<accession>A0A0C1TS59</accession>
<dbReference type="InterPro" id="IPR003594">
    <property type="entry name" value="HATPase_dom"/>
</dbReference>
<evidence type="ECO:0000313" key="8">
    <source>
        <dbReference type="EMBL" id="KIE43704.1"/>
    </source>
</evidence>